<feature type="domain" description="MHYT" evidence="6">
    <location>
        <begin position="8"/>
        <end position="200"/>
    </location>
</feature>
<feature type="transmembrane region" description="Helical" evidence="1">
    <location>
        <begin position="80"/>
        <end position="99"/>
    </location>
</feature>
<dbReference type="NCBIfam" id="TIGR00229">
    <property type="entry name" value="sensory_box"/>
    <property type="match status" value="1"/>
</dbReference>
<dbReference type="PANTHER" id="PTHR44757">
    <property type="entry name" value="DIGUANYLATE CYCLASE DGCP"/>
    <property type="match status" value="1"/>
</dbReference>
<evidence type="ECO:0000259" key="4">
    <source>
        <dbReference type="PROSITE" id="PS50883"/>
    </source>
</evidence>
<dbReference type="PROSITE" id="PS50924">
    <property type="entry name" value="MHYT"/>
    <property type="match status" value="1"/>
</dbReference>
<keyword evidence="1" id="KW-0812">Transmembrane</keyword>
<dbReference type="Pfam" id="PF00989">
    <property type="entry name" value="PAS"/>
    <property type="match status" value="1"/>
</dbReference>
<evidence type="ECO:0000256" key="1">
    <source>
        <dbReference type="PROSITE-ProRule" id="PRU00244"/>
    </source>
</evidence>
<feature type="transmembrane region" description="Helical" evidence="1">
    <location>
        <begin position="217"/>
        <end position="237"/>
    </location>
</feature>
<dbReference type="SMART" id="SM00052">
    <property type="entry name" value="EAL"/>
    <property type="match status" value="1"/>
</dbReference>
<dbReference type="Gene3D" id="3.20.20.450">
    <property type="entry name" value="EAL domain"/>
    <property type="match status" value="1"/>
</dbReference>
<dbReference type="PROSITE" id="PS50883">
    <property type="entry name" value="EAL"/>
    <property type="match status" value="1"/>
</dbReference>
<dbReference type="InterPro" id="IPR000700">
    <property type="entry name" value="PAS-assoc_C"/>
</dbReference>
<dbReference type="PANTHER" id="PTHR44757:SF2">
    <property type="entry name" value="BIOFILM ARCHITECTURE MAINTENANCE PROTEIN MBAA"/>
    <property type="match status" value="1"/>
</dbReference>
<dbReference type="EMBL" id="JBHSEF010000023">
    <property type="protein sequence ID" value="MFC4355584.1"/>
    <property type="molecule type" value="Genomic_DNA"/>
</dbReference>
<dbReference type="InterPro" id="IPR029787">
    <property type="entry name" value="Nucleotide_cyclase"/>
</dbReference>
<evidence type="ECO:0000259" key="3">
    <source>
        <dbReference type="PROSITE" id="PS50113"/>
    </source>
</evidence>
<keyword evidence="1" id="KW-0472">Membrane</keyword>
<dbReference type="CDD" id="cd01948">
    <property type="entry name" value="EAL"/>
    <property type="match status" value="1"/>
</dbReference>
<feature type="domain" description="PAC" evidence="3">
    <location>
        <begin position="327"/>
        <end position="377"/>
    </location>
</feature>
<feature type="domain" description="EAL" evidence="4">
    <location>
        <begin position="550"/>
        <end position="803"/>
    </location>
</feature>
<dbReference type="InterPro" id="IPR000160">
    <property type="entry name" value="GGDEF_dom"/>
</dbReference>
<dbReference type="NCBIfam" id="TIGR00254">
    <property type="entry name" value="GGDEF"/>
    <property type="match status" value="1"/>
</dbReference>
<dbReference type="CDD" id="cd01949">
    <property type="entry name" value="GGDEF"/>
    <property type="match status" value="1"/>
</dbReference>
<dbReference type="Gene3D" id="3.30.450.20">
    <property type="entry name" value="PAS domain"/>
    <property type="match status" value="1"/>
</dbReference>
<dbReference type="InterPro" id="IPR043128">
    <property type="entry name" value="Rev_trsase/Diguanyl_cyclase"/>
</dbReference>
<dbReference type="InterPro" id="IPR001633">
    <property type="entry name" value="EAL_dom"/>
</dbReference>
<dbReference type="Pfam" id="PF03707">
    <property type="entry name" value="MHYT"/>
    <property type="match status" value="2"/>
</dbReference>
<evidence type="ECO:0000259" key="2">
    <source>
        <dbReference type="PROSITE" id="PS50112"/>
    </source>
</evidence>
<dbReference type="PROSITE" id="PS50887">
    <property type="entry name" value="GGDEF"/>
    <property type="match status" value="1"/>
</dbReference>
<dbReference type="PROSITE" id="PS50112">
    <property type="entry name" value="PAS"/>
    <property type="match status" value="1"/>
</dbReference>
<dbReference type="Gene3D" id="3.30.70.270">
    <property type="match status" value="1"/>
</dbReference>
<protein>
    <submittedName>
        <fullName evidence="7">EAL domain-containing protein</fullName>
    </submittedName>
</protein>
<dbReference type="InterPro" id="IPR052155">
    <property type="entry name" value="Biofilm_reg_signaling"/>
</dbReference>
<sequence length="805" mass="90327">MNTLTHFYDWPLILLSISVAIFSSFIALDISSRLALSTAKSRHRWIGAGAIVLGLGIWSMHFMAMLAFHLPTEVSYEVPLVIISILPALIASGIAFSIIHRPSYSLVRFLVGALFIAAGIVSMHYIGMEAMNMSLRIVYDPFLVALSVLVAYTASLAALFLLFRSQHQAGFHWRKLGSAVILGAAISGMHYTGMAAATYVSDSHAMHPHVPSVTNSLLGYAVAFGMLVILGFTYLNLRYERRIFAQKRASNDKFESVIESAKEAIIVTTDEGLITHWNRGAETIFGYAKKEMIGKHSSLLIPAESGEQFDQIRRQYLPHAPGSLYGKTHELTGLRKDGSVFPMEMSLGSWQEGETFYFSKFIRDITTRKQSEDQIRHLSLTDSLTDLPNRRYFTERLLPTLQNAKANQESLALLYMDIDHFKHINDRFGHPVGDQLLVEVTERLRLKIGKVATLARLGGDEFVFLLPGADSDKAIKFAANILKCFHTPFLLEKENLYVTPSIGISVYPDHGDDVDTLIKHADIALYQVKEFGKNHFRLFTNDMREVVSRQSRIANDLHRALENQEFSIYYQPQVSLASGRIVGVEALLRWNHPQLGMISPGEFIPIAETTGSILQIGKYVLQAACEQNKAWQETGLPELRVAVNISALQFSQPNFYEEVEKVLHSTRLAPHLLEFVLTERLLQESKGAIETMNDLKRLGVHLSIDDFGTGFSSLRYLRLLPVCTLKIDQHFTGAIGSDPKDASLVKTIIQLAHDLGMSVTAEGVETQQQEEFLRHHLCDYAQGYYFSKPVPPKEITQLFSKQLEY</sequence>
<dbReference type="PROSITE" id="PS50113">
    <property type="entry name" value="PAC"/>
    <property type="match status" value="1"/>
</dbReference>
<dbReference type="SUPFAM" id="SSF55073">
    <property type="entry name" value="Nucleotide cyclase"/>
    <property type="match status" value="1"/>
</dbReference>
<dbReference type="SUPFAM" id="SSF55785">
    <property type="entry name" value="PYP-like sensor domain (PAS domain)"/>
    <property type="match status" value="1"/>
</dbReference>
<dbReference type="Pfam" id="PF00990">
    <property type="entry name" value="GGDEF"/>
    <property type="match status" value="1"/>
</dbReference>
<gene>
    <name evidence="7" type="ORF">ACFO0S_11020</name>
</gene>
<dbReference type="Pfam" id="PF00563">
    <property type="entry name" value="EAL"/>
    <property type="match status" value="1"/>
</dbReference>
<feature type="transmembrane region" description="Helical" evidence="1">
    <location>
        <begin position="106"/>
        <end position="127"/>
    </location>
</feature>
<feature type="transmembrane region" description="Helical" evidence="1">
    <location>
        <begin position="12"/>
        <end position="36"/>
    </location>
</feature>
<dbReference type="InterPro" id="IPR005330">
    <property type="entry name" value="MHYT_dom"/>
</dbReference>
<evidence type="ECO:0000259" key="6">
    <source>
        <dbReference type="PROSITE" id="PS50924"/>
    </source>
</evidence>
<dbReference type="SUPFAM" id="SSF141868">
    <property type="entry name" value="EAL domain-like"/>
    <property type="match status" value="1"/>
</dbReference>
<evidence type="ECO:0000313" key="8">
    <source>
        <dbReference type="Proteomes" id="UP001595733"/>
    </source>
</evidence>
<dbReference type="SMART" id="SM00091">
    <property type="entry name" value="PAS"/>
    <property type="match status" value="1"/>
</dbReference>
<dbReference type="InterPro" id="IPR035919">
    <property type="entry name" value="EAL_sf"/>
</dbReference>
<keyword evidence="8" id="KW-1185">Reference proteome</keyword>
<feature type="transmembrane region" description="Helical" evidence="1">
    <location>
        <begin position="142"/>
        <end position="164"/>
    </location>
</feature>
<feature type="transmembrane region" description="Helical" evidence="1">
    <location>
        <begin position="48"/>
        <end position="68"/>
    </location>
</feature>
<organism evidence="7 8">
    <name type="scientific">Chryseomicrobium palamuruense</name>
    <dbReference type="NCBI Taxonomy" id="682973"/>
    <lineage>
        <taxon>Bacteria</taxon>
        <taxon>Bacillati</taxon>
        <taxon>Bacillota</taxon>
        <taxon>Bacilli</taxon>
        <taxon>Bacillales</taxon>
        <taxon>Caryophanaceae</taxon>
        <taxon>Chryseomicrobium</taxon>
    </lineage>
</organism>
<dbReference type="InterPro" id="IPR000014">
    <property type="entry name" value="PAS"/>
</dbReference>
<proteinExistence type="predicted"/>
<dbReference type="CDD" id="cd00130">
    <property type="entry name" value="PAS"/>
    <property type="match status" value="1"/>
</dbReference>
<accession>A0ABV8UX18</accession>
<name>A0ABV8UX18_9BACL</name>
<dbReference type="InterPro" id="IPR035965">
    <property type="entry name" value="PAS-like_dom_sf"/>
</dbReference>
<comment type="caution">
    <text evidence="7">The sequence shown here is derived from an EMBL/GenBank/DDBJ whole genome shotgun (WGS) entry which is preliminary data.</text>
</comment>
<evidence type="ECO:0000313" key="7">
    <source>
        <dbReference type="EMBL" id="MFC4355584.1"/>
    </source>
</evidence>
<dbReference type="InterPro" id="IPR013767">
    <property type="entry name" value="PAS_fold"/>
</dbReference>
<feature type="domain" description="GGDEF" evidence="5">
    <location>
        <begin position="409"/>
        <end position="541"/>
    </location>
</feature>
<dbReference type="Proteomes" id="UP001595733">
    <property type="component" value="Unassembled WGS sequence"/>
</dbReference>
<feature type="transmembrane region" description="Helical" evidence="1">
    <location>
        <begin position="176"/>
        <end position="197"/>
    </location>
</feature>
<evidence type="ECO:0000259" key="5">
    <source>
        <dbReference type="PROSITE" id="PS50887"/>
    </source>
</evidence>
<dbReference type="SMART" id="SM00267">
    <property type="entry name" value="GGDEF"/>
    <property type="match status" value="1"/>
</dbReference>
<reference evidence="8" key="1">
    <citation type="journal article" date="2019" name="Int. J. Syst. Evol. Microbiol.">
        <title>The Global Catalogue of Microorganisms (GCM) 10K type strain sequencing project: providing services to taxonomists for standard genome sequencing and annotation.</title>
        <authorList>
            <consortium name="The Broad Institute Genomics Platform"/>
            <consortium name="The Broad Institute Genome Sequencing Center for Infectious Disease"/>
            <person name="Wu L."/>
            <person name="Ma J."/>
        </authorList>
    </citation>
    <scope>NUCLEOTIDE SEQUENCE [LARGE SCALE GENOMIC DNA]</scope>
    <source>
        <strain evidence="8">CCUG 50353</strain>
    </source>
</reference>
<keyword evidence="1" id="KW-1133">Transmembrane helix</keyword>
<feature type="domain" description="PAS" evidence="2">
    <location>
        <begin position="250"/>
        <end position="295"/>
    </location>
</feature>